<dbReference type="RefSeq" id="WP_013190879.1">
    <property type="nucleotide sequence ID" value="NC_014248.1"/>
</dbReference>
<dbReference type="KEGG" id="naz:Aazo_1714"/>
<name>D7E564_NOSA0</name>
<dbReference type="Proteomes" id="UP000001511">
    <property type="component" value="Chromosome"/>
</dbReference>
<evidence type="ECO:0000313" key="2">
    <source>
        <dbReference type="Proteomes" id="UP000001511"/>
    </source>
</evidence>
<evidence type="ECO:0000313" key="1">
    <source>
        <dbReference type="EMBL" id="ADI63861.1"/>
    </source>
</evidence>
<proteinExistence type="predicted"/>
<gene>
    <name evidence="1" type="ordered locus">Aazo_1714</name>
</gene>
<dbReference type="EMBL" id="CP002059">
    <property type="protein sequence ID" value="ADI63861.1"/>
    <property type="molecule type" value="Genomic_DNA"/>
</dbReference>
<dbReference type="AlphaFoldDB" id="D7E564"/>
<reference evidence="1 2" key="1">
    <citation type="journal article" date="2010" name="PLoS ONE">
        <title>Genome erosion in a nitrogen-fixing vertically transmitted endosymbiotic multicellular cyanobacterium.</title>
        <authorList>
            <person name="Ran L."/>
            <person name="Larsson J."/>
            <person name="Vigil-Stenman T."/>
            <person name="Nylander J.A."/>
            <person name="Ininbergs K."/>
            <person name="Zheng W.W."/>
            <person name="Lapidus A."/>
            <person name="Lowry S."/>
            <person name="Haselkorn R."/>
            <person name="Bergman B."/>
        </authorList>
    </citation>
    <scope>NUCLEOTIDE SEQUENCE [LARGE SCALE GENOMIC DNA]</scope>
    <source>
        <strain evidence="1 2">0708</strain>
    </source>
</reference>
<dbReference type="HOGENOM" id="CLU_2992220_0_0_3"/>
<organism evidence="1 2">
    <name type="scientific">Nostoc azollae (strain 0708)</name>
    <name type="common">Anabaena azollae (strain 0708)</name>
    <dbReference type="NCBI Taxonomy" id="551115"/>
    <lineage>
        <taxon>Bacteria</taxon>
        <taxon>Bacillati</taxon>
        <taxon>Cyanobacteriota</taxon>
        <taxon>Cyanophyceae</taxon>
        <taxon>Nostocales</taxon>
        <taxon>Nostocaceae</taxon>
        <taxon>Trichormus</taxon>
    </lineage>
</organism>
<sequence length="57" mass="6556">MWVIDEYLYSTYYANSADFKAAISNCIITANTDKQEKLDSLLTLNFQTFKKVQVLAI</sequence>
<protein>
    <submittedName>
        <fullName evidence="1">Uncharacterized protein</fullName>
    </submittedName>
</protein>
<keyword evidence="2" id="KW-1185">Reference proteome</keyword>
<accession>D7E564</accession>